<dbReference type="PROSITE" id="PS50949">
    <property type="entry name" value="HTH_GNTR"/>
    <property type="match status" value="1"/>
</dbReference>
<proteinExistence type="predicted"/>
<dbReference type="RefSeq" id="WP_339965371.1">
    <property type="nucleotide sequence ID" value="NZ_JBBHJY010000002.1"/>
</dbReference>
<dbReference type="Gene3D" id="1.20.120.530">
    <property type="entry name" value="GntR ligand-binding domain-like"/>
    <property type="match status" value="1"/>
</dbReference>
<keyword evidence="10" id="KW-1185">Reference proteome</keyword>
<feature type="coiled-coil region" evidence="7">
    <location>
        <begin position="227"/>
        <end position="254"/>
    </location>
</feature>
<dbReference type="SUPFAM" id="SSF46785">
    <property type="entry name" value="Winged helix' DNA-binding domain"/>
    <property type="match status" value="1"/>
</dbReference>
<dbReference type="InterPro" id="IPR036388">
    <property type="entry name" value="WH-like_DNA-bd_sf"/>
</dbReference>
<evidence type="ECO:0000259" key="8">
    <source>
        <dbReference type="PROSITE" id="PS50949"/>
    </source>
</evidence>
<comment type="caution">
    <text evidence="9">The sequence shown here is derived from an EMBL/GenBank/DDBJ whole genome shotgun (WGS) entry which is preliminary data.</text>
</comment>
<evidence type="ECO:0000256" key="5">
    <source>
        <dbReference type="ARBA" id="ARBA00037357"/>
    </source>
</evidence>
<dbReference type="SMART" id="SM00345">
    <property type="entry name" value="HTH_GNTR"/>
    <property type="match status" value="1"/>
</dbReference>
<dbReference type="EMBL" id="JBBHJY010000002">
    <property type="protein sequence ID" value="MEJ6009350.1"/>
    <property type="molecule type" value="Genomic_DNA"/>
</dbReference>
<keyword evidence="1" id="KW-0678">Repressor</keyword>
<dbReference type="InterPro" id="IPR008920">
    <property type="entry name" value="TF_FadR/GntR_C"/>
</dbReference>
<dbReference type="PRINTS" id="PR00035">
    <property type="entry name" value="HTHGNTR"/>
</dbReference>
<organism evidence="9 10">
    <name type="scientific">Novosphingobium aquae</name>
    <dbReference type="NCBI Taxonomy" id="3133435"/>
    <lineage>
        <taxon>Bacteria</taxon>
        <taxon>Pseudomonadati</taxon>
        <taxon>Pseudomonadota</taxon>
        <taxon>Alphaproteobacteria</taxon>
        <taxon>Sphingomonadales</taxon>
        <taxon>Sphingomonadaceae</taxon>
        <taxon>Novosphingobium</taxon>
    </lineage>
</organism>
<evidence type="ECO:0000256" key="6">
    <source>
        <dbReference type="ARBA" id="ARBA00039592"/>
    </source>
</evidence>
<gene>
    <name evidence="9" type="ORF">WG900_05405</name>
</gene>
<keyword evidence="7" id="KW-0175">Coiled coil</keyword>
<dbReference type="InterPro" id="IPR000524">
    <property type="entry name" value="Tscrpt_reg_HTH_GntR"/>
</dbReference>
<evidence type="ECO:0000256" key="4">
    <source>
        <dbReference type="ARBA" id="ARBA00023163"/>
    </source>
</evidence>
<reference evidence="9 10" key="1">
    <citation type="submission" date="2024-03" db="EMBL/GenBank/DDBJ databases">
        <authorList>
            <person name="Jo J.-H."/>
        </authorList>
    </citation>
    <scope>NUCLEOTIDE SEQUENCE [LARGE SCALE GENOMIC DNA]</scope>
    <source>
        <strain evidence="9 10">AS3R-12</strain>
    </source>
</reference>
<dbReference type="Pfam" id="PF07729">
    <property type="entry name" value="FCD"/>
    <property type="match status" value="1"/>
</dbReference>
<dbReference type="SMART" id="SM00895">
    <property type="entry name" value="FCD"/>
    <property type="match status" value="1"/>
</dbReference>
<sequence>MALTSIRPEKLADAVARHIQELILEGALPPGERLLPERELALKLDVSRPSLRDALEQLVDRGMLMTDANGACYVSDKIGKSIRDPLMHLFDDARGRFDCMEFRAVVEASAAGLAAERASEADRDEITRCFEKMQAAHDAGDVEAIAATDGDFHFAVYGAAHNVMLLQVMRSLESILRSNVYLNRRNLYEHRRDRDEQLAEHRAIFEAIMARDAARAETASRQHMVSTMQTQREIHEEEQRLEAAIRRLARHELLATPKGKR</sequence>
<dbReference type="PANTHER" id="PTHR43537">
    <property type="entry name" value="TRANSCRIPTIONAL REGULATOR, GNTR FAMILY"/>
    <property type="match status" value="1"/>
</dbReference>
<keyword evidence="2" id="KW-0805">Transcription regulation</keyword>
<evidence type="ECO:0000256" key="7">
    <source>
        <dbReference type="SAM" id="Coils"/>
    </source>
</evidence>
<keyword evidence="4" id="KW-0804">Transcription</keyword>
<dbReference type="Proteomes" id="UP001379235">
    <property type="component" value="Unassembled WGS sequence"/>
</dbReference>
<evidence type="ECO:0000256" key="1">
    <source>
        <dbReference type="ARBA" id="ARBA00022491"/>
    </source>
</evidence>
<evidence type="ECO:0000256" key="3">
    <source>
        <dbReference type="ARBA" id="ARBA00023125"/>
    </source>
</evidence>
<comment type="function">
    <text evidence="5">Transcriptional repressor for the pyruvate dehydrogenase complex genes aceEF and lpd.</text>
</comment>
<dbReference type="InterPro" id="IPR011711">
    <property type="entry name" value="GntR_C"/>
</dbReference>
<dbReference type="SUPFAM" id="SSF48008">
    <property type="entry name" value="GntR ligand-binding domain-like"/>
    <property type="match status" value="1"/>
</dbReference>
<feature type="domain" description="HTH gntR-type" evidence="8">
    <location>
        <begin position="9"/>
        <end position="77"/>
    </location>
</feature>
<protein>
    <recommendedName>
        <fullName evidence="6">Pyruvate dehydrogenase complex repressor</fullName>
    </recommendedName>
</protein>
<dbReference type="PANTHER" id="PTHR43537:SF34">
    <property type="entry name" value="PYRUVATE DEHYDROGENASE COMPLEX REPRESSOR"/>
    <property type="match status" value="1"/>
</dbReference>
<accession>A0ABU8S6A8</accession>
<dbReference type="CDD" id="cd07377">
    <property type="entry name" value="WHTH_GntR"/>
    <property type="match status" value="1"/>
</dbReference>
<evidence type="ECO:0000313" key="10">
    <source>
        <dbReference type="Proteomes" id="UP001379235"/>
    </source>
</evidence>
<dbReference type="Gene3D" id="1.10.10.10">
    <property type="entry name" value="Winged helix-like DNA-binding domain superfamily/Winged helix DNA-binding domain"/>
    <property type="match status" value="1"/>
</dbReference>
<dbReference type="Pfam" id="PF00392">
    <property type="entry name" value="GntR"/>
    <property type="match status" value="1"/>
</dbReference>
<evidence type="ECO:0000256" key="2">
    <source>
        <dbReference type="ARBA" id="ARBA00023015"/>
    </source>
</evidence>
<name>A0ABU8S6A8_9SPHN</name>
<dbReference type="InterPro" id="IPR036390">
    <property type="entry name" value="WH_DNA-bd_sf"/>
</dbReference>
<keyword evidence="3" id="KW-0238">DNA-binding</keyword>
<evidence type="ECO:0000313" key="9">
    <source>
        <dbReference type="EMBL" id="MEJ6009350.1"/>
    </source>
</evidence>